<name>A0A7Z0EV04_9ACTN</name>
<evidence type="ECO:0008006" key="5">
    <source>
        <dbReference type="Google" id="ProtNLM"/>
    </source>
</evidence>
<dbReference type="PROSITE" id="PS51257">
    <property type="entry name" value="PROKAR_LIPOPROTEIN"/>
    <property type="match status" value="1"/>
</dbReference>
<reference evidence="3 4" key="1">
    <citation type="submission" date="2020-07" db="EMBL/GenBank/DDBJ databases">
        <title>Sequencing the genomes of 1000 actinobacteria strains.</title>
        <authorList>
            <person name="Klenk H.-P."/>
        </authorList>
    </citation>
    <scope>NUCLEOTIDE SEQUENCE [LARGE SCALE GENOMIC DNA]</scope>
    <source>
        <strain evidence="3 4">DSM 44442</strain>
    </source>
</reference>
<dbReference type="AlphaFoldDB" id="A0A7Z0EV04"/>
<evidence type="ECO:0000313" key="4">
    <source>
        <dbReference type="Proteomes" id="UP000572051"/>
    </source>
</evidence>
<evidence type="ECO:0000256" key="1">
    <source>
        <dbReference type="SAM" id="MobiDB-lite"/>
    </source>
</evidence>
<dbReference type="RefSeq" id="WP_179828874.1">
    <property type="nucleotide sequence ID" value="NZ_JACCFS010000001.1"/>
</dbReference>
<dbReference type="EMBL" id="JACCFS010000001">
    <property type="protein sequence ID" value="NYJ37825.1"/>
    <property type="molecule type" value="Genomic_DNA"/>
</dbReference>
<protein>
    <recommendedName>
        <fullName evidence="5">Lipoprotein</fullName>
    </recommendedName>
</protein>
<proteinExistence type="predicted"/>
<dbReference type="Proteomes" id="UP000572051">
    <property type="component" value="Unassembled WGS sequence"/>
</dbReference>
<evidence type="ECO:0000313" key="3">
    <source>
        <dbReference type="EMBL" id="NYJ37825.1"/>
    </source>
</evidence>
<sequence>MSPRTCAALGAAALTVLTLTGCAQVLEQADRFLLETGGPIFGAVDFDEVDRDDPFAGSPAADYGVEFETPEPAAQGDFTTEQVEWAQDRARLLLETVYLDTDAVFHEDNSEFTGLLTGQSREWYMDNLGHEDPALDSRNLPFNLTPGTAELIGDEIRVDGRMWAEAARDDYDQDYLAVHTEYVVVYPVARPGDPVSTRLVVTHLGEVSFYDLGDGTLEAWPNWYRGVAPAHCLEDEFMFTPAYADERPEGEQPRGRQQDAYDLEDTREQDGCGSVGYT</sequence>
<feature type="region of interest" description="Disordered" evidence="1">
    <location>
        <begin position="245"/>
        <end position="278"/>
    </location>
</feature>
<gene>
    <name evidence="3" type="ORF">HNR10_005706</name>
</gene>
<keyword evidence="2" id="KW-0732">Signal</keyword>
<feature type="chain" id="PRO_5038517226" description="Lipoprotein" evidence="2">
    <location>
        <begin position="24"/>
        <end position="278"/>
    </location>
</feature>
<feature type="compositionally biased region" description="Basic and acidic residues" evidence="1">
    <location>
        <begin position="245"/>
        <end position="270"/>
    </location>
</feature>
<comment type="caution">
    <text evidence="3">The sequence shown here is derived from an EMBL/GenBank/DDBJ whole genome shotgun (WGS) entry which is preliminary data.</text>
</comment>
<feature type="signal peptide" evidence="2">
    <location>
        <begin position="1"/>
        <end position="23"/>
    </location>
</feature>
<accession>A0A7Z0EV04</accession>
<keyword evidence="4" id="KW-1185">Reference proteome</keyword>
<organism evidence="3 4">
    <name type="scientific">Nocardiopsis aegyptia</name>
    <dbReference type="NCBI Taxonomy" id="220378"/>
    <lineage>
        <taxon>Bacteria</taxon>
        <taxon>Bacillati</taxon>
        <taxon>Actinomycetota</taxon>
        <taxon>Actinomycetes</taxon>
        <taxon>Streptosporangiales</taxon>
        <taxon>Nocardiopsidaceae</taxon>
        <taxon>Nocardiopsis</taxon>
    </lineage>
</organism>
<evidence type="ECO:0000256" key="2">
    <source>
        <dbReference type="SAM" id="SignalP"/>
    </source>
</evidence>